<organism evidence="1 2">
    <name type="scientific">Pleurotus cornucopiae</name>
    <name type="common">Cornucopia mushroom</name>
    <dbReference type="NCBI Taxonomy" id="5321"/>
    <lineage>
        <taxon>Eukaryota</taxon>
        <taxon>Fungi</taxon>
        <taxon>Dikarya</taxon>
        <taxon>Basidiomycota</taxon>
        <taxon>Agaricomycotina</taxon>
        <taxon>Agaricomycetes</taxon>
        <taxon>Agaricomycetidae</taxon>
        <taxon>Agaricales</taxon>
        <taxon>Pleurotineae</taxon>
        <taxon>Pleurotaceae</taxon>
        <taxon>Pleurotus</taxon>
    </lineage>
</organism>
<gene>
    <name evidence="1" type="ORF">CCMSSC00406_0004599</name>
</gene>
<proteinExistence type="predicted"/>
<comment type="caution">
    <text evidence="1">The sequence shown here is derived from an EMBL/GenBank/DDBJ whole genome shotgun (WGS) entry which is preliminary data.</text>
</comment>
<protein>
    <submittedName>
        <fullName evidence="1">Uncharacterized protein</fullName>
    </submittedName>
</protein>
<evidence type="ECO:0000313" key="2">
    <source>
        <dbReference type="Proteomes" id="UP000824881"/>
    </source>
</evidence>
<keyword evidence="2" id="KW-1185">Reference proteome</keyword>
<dbReference type="Proteomes" id="UP000824881">
    <property type="component" value="Unassembled WGS sequence"/>
</dbReference>
<reference evidence="1 2" key="1">
    <citation type="journal article" date="2021" name="Appl. Environ. Microbiol.">
        <title>Genetic linkage and physical mapping for an oyster mushroom Pleurotus cornucopiae and QTL analysis for the trait cap color.</title>
        <authorList>
            <person name="Zhang Y."/>
            <person name="Gao W."/>
            <person name="Sonnenberg A."/>
            <person name="Chen Q."/>
            <person name="Zhang J."/>
            <person name="Huang C."/>
        </authorList>
    </citation>
    <scope>NUCLEOTIDE SEQUENCE [LARGE SCALE GENOMIC DNA]</scope>
    <source>
        <strain evidence="1">CCMSSC00406</strain>
    </source>
</reference>
<name>A0ACB7IXD2_PLECO</name>
<dbReference type="EMBL" id="WQMT02000005">
    <property type="protein sequence ID" value="KAG9222685.1"/>
    <property type="molecule type" value="Genomic_DNA"/>
</dbReference>
<evidence type="ECO:0000313" key="1">
    <source>
        <dbReference type="EMBL" id="KAG9222685.1"/>
    </source>
</evidence>
<accession>A0ACB7IXD2</accession>
<sequence>MASVTDPSSSRQRATSDEPPPRRGIVSTILYAPLRLLFALLYRAAAFLQPYASQIIPIFICLLLVPLVISLSLYAGWVVWRSVPVAWQVPIDFQYGDGASPYSQATIAGVASHQPYDISLRLSVPATEANFGLGNFMAALELTTPSNKSIASVRRSAIILPSSSTTLFIFSTPRKLIDLKIPLLDSFSFGTSKAMARVEVGRRDLWKTLGRGEGRELSVYSASLVGSVRHSGIKGLVSRFPLLSAVVASMIFLFVCLLVVTSCILPTVFANDGEYTNTPHELPPPKPDLDPSSGGDEKPPKPRRRSRGARSSMRRVAVKREGFEEDVQLVTGKVVLVTGGSRGIGKMIATGFVRNGAKVYISSRSTNQCNATAAELAAIGPGECISVPADLQKLEEVKRLVQVVGSREGRLHVLINNAGAAWEEPIDQYSDAGFSKVINLNLQRVFTLTQKCLPLLRAAAAESIHDDICTDPARIINIGSVEGLGVPNHETYAYSASKAALHHLSRNLAGRLGWEGIVSNTIACGLFESRMTAQTLAANNGEEVLRSVPLQRIGRPEDVAGTALYLASPASAYVNGATITLDGGYSVSMTLHRL</sequence>